<feature type="compositionally biased region" description="Low complexity" evidence="1">
    <location>
        <begin position="1"/>
        <end position="15"/>
    </location>
</feature>
<evidence type="ECO:0000256" key="1">
    <source>
        <dbReference type="SAM" id="MobiDB-lite"/>
    </source>
</evidence>
<dbReference type="Proteomes" id="UP000887561">
    <property type="component" value="Unplaced"/>
</dbReference>
<proteinExistence type="predicted"/>
<feature type="region of interest" description="Disordered" evidence="1">
    <location>
        <begin position="1"/>
        <end position="26"/>
    </location>
</feature>
<organism evidence="2 3">
    <name type="scientific">Meloidogyne javanica</name>
    <name type="common">Root-knot nematode worm</name>
    <dbReference type="NCBI Taxonomy" id="6303"/>
    <lineage>
        <taxon>Eukaryota</taxon>
        <taxon>Metazoa</taxon>
        <taxon>Ecdysozoa</taxon>
        <taxon>Nematoda</taxon>
        <taxon>Chromadorea</taxon>
        <taxon>Rhabditida</taxon>
        <taxon>Tylenchina</taxon>
        <taxon>Tylenchomorpha</taxon>
        <taxon>Tylenchoidea</taxon>
        <taxon>Meloidogynidae</taxon>
        <taxon>Meloidogyninae</taxon>
        <taxon>Meloidogyne</taxon>
        <taxon>Meloidogyne incognita group</taxon>
    </lineage>
</organism>
<name>A0A915MJN2_MELJA</name>
<evidence type="ECO:0000313" key="3">
    <source>
        <dbReference type="WBParaSite" id="scaffold38646_cov305.g23490"/>
    </source>
</evidence>
<sequence>SNINSQIISNIPEAAEFADEDREEKEKEEINKINKYIPEEYLEQNELEN</sequence>
<keyword evidence="2" id="KW-1185">Reference proteome</keyword>
<dbReference type="WBParaSite" id="scaffold38646_cov305.g23490">
    <property type="protein sequence ID" value="scaffold38646_cov305.g23490"/>
    <property type="gene ID" value="scaffold38646_cov305.g23490"/>
</dbReference>
<reference evidence="3" key="1">
    <citation type="submission" date="2022-11" db="UniProtKB">
        <authorList>
            <consortium name="WormBaseParasite"/>
        </authorList>
    </citation>
    <scope>IDENTIFICATION</scope>
</reference>
<accession>A0A915MJN2</accession>
<protein>
    <submittedName>
        <fullName evidence="3">Uncharacterized protein</fullName>
    </submittedName>
</protein>
<dbReference type="AlphaFoldDB" id="A0A915MJN2"/>
<evidence type="ECO:0000313" key="2">
    <source>
        <dbReference type="Proteomes" id="UP000887561"/>
    </source>
</evidence>